<dbReference type="Proteomes" id="UP000587211">
    <property type="component" value="Unassembled WGS sequence"/>
</dbReference>
<gene>
    <name evidence="3" type="ORF">BJ975_002639</name>
    <name evidence="2" type="ORF">IDH50_07540</name>
</gene>
<reference evidence="3 4" key="1">
    <citation type="submission" date="2020-07" db="EMBL/GenBank/DDBJ databases">
        <title>Sequencing the genomes of 1000 actinobacteria strains.</title>
        <authorList>
            <person name="Klenk H.-P."/>
        </authorList>
    </citation>
    <scope>NUCLEOTIDE SEQUENCE [LARGE SCALE GENOMIC DNA]</scope>
    <source>
        <strain evidence="3 4">DSM 19087</strain>
    </source>
</reference>
<organism evidence="2 5">
    <name type="scientific">Aeromicrobium tamlense</name>
    <dbReference type="NCBI Taxonomy" id="375541"/>
    <lineage>
        <taxon>Bacteria</taxon>
        <taxon>Bacillati</taxon>
        <taxon>Actinomycetota</taxon>
        <taxon>Actinomycetes</taxon>
        <taxon>Propionibacteriales</taxon>
        <taxon>Nocardioidaceae</taxon>
        <taxon>Aeromicrobium</taxon>
    </lineage>
</organism>
<proteinExistence type="predicted"/>
<keyword evidence="4" id="KW-1185">Reference proteome</keyword>
<dbReference type="RefSeq" id="WP_179426723.1">
    <property type="nucleotide sequence ID" value="NZ_BAAAMP010000002.1"/>
</dbReference>
<dbReference type="Proteomes" id="UP000659061">
    <property type="component" value="Unassembled WGS sequence"/>
</dbReference>
<feature type="transmembrane region" description="Helical" evidence="1">
    <location>
        <begin position="72"/>
        <end position="91"/>
    </location>
</feature>
<keyword evidence="1" id="KW-0812">Transmembrane</keyword>
<dbReference type="EMBL" id="JACWMT010000001">
    <property type="protein sequence ID" value="MBD1270078.1"/>
    <property type="molecule type" value="Genomic_DNA"/>
</dbReference>
<evidence type="ECO:0000313" key="2">
    <source>
        <dbReference type="EMBL" id="MBD1270078.1"/>
    </source>
</evidence>
<keyword evidence="1" id="KW-1133">Transmembrane helix</keyword>
<reference evidence="2" key="2">
    <citation type="submission" date="2020-09" db="EMBL/GenBank/DDBJ databases">
        <title>Novel species in genus Aeromicrobium.</title>
        <authorList>
            <person name="Zhang G."/>
        </authorList>
    </citation>
    <scope>NUCLEOTIDE SEQUENCE</scope>
    <source>
        <strain evidence="2">SSW1-57</strain>
    </source>
</reference>
<keyword evidence="1" id="KW-0472">Membrane</keyword>
<protein>
    <submittedName>
        <fullName evidence="2">Uncharacterized protein</fullName>
    </submittedName>
</protein>
<dbReference type="AlphaFoldDB" id="A0A8I0FWT2"/>
<evidence type="ECO:0000313" key="4">
    <source>
        <dbReference type="Proteomes" id="UP000587211"/>
    </source>
</evidence>
<comment type="caution">
    <text evidence="2">The sequence shown here is derived from an EMBL/GenBank/DDBJ whole genome shotgun (WGS) entry which is preliminary data.</text>
</comment>
<evidence type="ECO:0000256" key="1">
    <source>
        <dbReference type="SAM" id="Phobius"/>
    </source>
</evidence>
<evidence type="ECO:0000313" key="3">
    <source>
        <dbReference type="EMBL" id="NYI39264.1"/>
    </source>
</evidence>
<evidence type="ECO:0000313" key="5">
    <source>
        <dbReference type="Proteomes" id="UP000659061"/>
    </source>
</evidence>
<accession>A0A8I0FWT2</accession>
<dbReference type="EMBL" id="JACBZN010000001">
    <property type="protein sequence ID" value="NYI39264.1"/>
    <property type="molecule type" value="Genomic_DNA"/>
</dbReference>
<name>A0A8I0FWT2_9ACTN</name>
<sequence>MAQVVLCVVAMVLAARGHPVWAIAVMAVVLGSCLLPGPDDDALTRWFHVVRAAVALGVVSAGFLDASRLLEILLVCLLAVCLLEGSVLEWLRRRRA</sequence>